<evidence type="ECO:0000259" key="1">
    <source>
        <dbReference type="Pfam" id="PF01968"/>
    </source>
</evidence>
<dbReference type="EC" id="6.4.1.8" evidence="3"/>
<dbReference type="GO" id="GO:0016874">
    <property type="term" value="F:ligase activity"/>
    <property type="evidence" value="ECO:0007669"/>
    <property type="project" value="UniProtKB-KW"/>
</dbReference>
<dbReference type="PANTHER" id="PTHR11365">
    <property type="entry name" value="5-OXOPROLINASE RELATED"/>
    <property type="match status" value="1"/>
</dbReference>
<organism evidence="3 4">
    <name type="scientific">Yoonia vestfoldensis</name>
    <dbReference type="NCBI Taxonomy" id="245188"/>
    <lineage>
        <taxon>Bacteria</taxon>
        <taxon>Pseudomonadati</taxon>
        <taxon>Pseudomonadota</taxon>
        <taxon>Alphaproteobacteria</taxon>
        <taxon>Rhodobacterales</taxon>
        <taxon>Paracoccaceae</taxon>
        <taxon>Yoonia</taxon>
    </lineage>
</organism>
<name>A0A1Y0EDT9_9RHOB</name>
<evidence type="ECO:0000259" key="2">
    <source>
        <dbReference type="Pfam" id="PF05378"/>
    </source>
</evidence>
<keyword evidence="4" id="KW-1185">Reference proteome</keyword>
<dbReference type="KEGG" id="lvs:LOKVESSMR4R_02470"/>
<dbReference type="InterPro" id="IPR008040">
    <property type="entry name" value="Hydant_A_N"/>
</dbReference>
<feature type="domain" description="Hydantoinase A/oxoprolinase" evidence="1">
    <location>
        <begin position="191"/>
        <end position="356"/>
    </location>
</feature>
<accession>A0A1Y0EDT9</accession>
<gene>
    <name evidence="3" type="primary">apc3</name>
    <name evidence="3" type="ORF">LOKVESSMR4R_02470</name>
</gene>
<dbReference type="SUPFAM" id="SSF53067">
    <property type="entry name" value="Actin-like ATPase domain"/>
    <property type="match status" value="2"/>
</dbReference>
<dbReference type="EMBL" id="CP021431">
    <property type="protein sequence ID" value="ARU01773.1"/>
    <property type="molecule type" value="Genomic_DNA"/>
</dbReference>
<dbReference type="InterPro" id="IPR002821">
    <property type="entry name" value="Hydantoinase_A"/>
</dbReference>
<dbReference type="Pfam" id="PF01968">
    <property type="entry name" value="Hydantoinase_A"/>
    <property type="match status" value="1"/>
</dbReference>
<keyword evidence="3" id="KW-0436">Ligase</keyword>
<evidence type="ECO:0000313" key="3">
    <source>
        <dbReference type="EMBL" id="ARU01773.1"/>
    </source>
</evidence>
<sequence length="512" mass="53628">MKIGVDVGGTNTDAVVMGSAGVAGWKKSPTTKDVQSGVVAAITAAMESAGAQASDIDCVMIGTTQFTNAVIERRSLLPVGVIRLALPATSAIPPLTDWPADLVEAVGRNTVLVGGGYEFDGREIAPLDEKAVAQAAREWAKRGLKTAAVTSVFSPMNGEMERRAAEIIRNEAPDMAISLSAELGQFGLLPRENSTIINASLADLAVHVVTAFRKALEQLGLVVPLFISQNDGTLMRVEDVERYPVLTFASGPTNSMRGAAHLAGIGDAMVVDIGGTTSDIGMLRKGFPRQSTHFVDVGGVKTNFRMPDVLAVGLGGGTIVRDDGKRLGPDSVGYELTQRALCFGGDTLTSTDIAVAGGWADVGDAALVKSISAATIKAARTEMIRLIEANVDKMKTEARDLPLLVVGGGSILVDWHVQGVSEVLRPEFSSVANAVGAAIAQVSGEVEKVTSITEANREQVMEDAREEARNNAIKAGAIPESVEVIEVEQVPISYLPGNPSRLRVKAVGNLPV</sequence>
<reference evidence="3 4" key="1">
    <citation type="submission" date="2017-05" db="EMBL/GenBank/DDBJ databases">
        <title>Genome Sequence of Loktanella vestfoldensis Strain SMR4r Isolated from a Culture of the Diatom Skeletonema marinoi.</title>
        <authorList>
            <person name="Topel M."/>
            <person name="Pinder M.I.M."/>
            <person name="Johansson O.N."/>
            <person name="Kourtchenko O."/>
            <person name="Godhe A."/>
            <person name="Clarke A.K."/>
        </authorList>
    </citation>
    <scope>NUCLEOTIDE SEQUENCE [LARGE SCALE GENOMIC DNA]</scope>
    <source>
        <strain evidence="3 4">SMR4r</strain>
    </source>
</reference>
<dbReference type="InterPro" id="IPR043129">
    <property type="entry name" value="ATPase_NBD"/>
</dbReference>
<dbReference type="AlphaFoldDB" id="A0A1Y0EDT9"/>
<dbReference type="RefSeq" id="WP_087208796.1">
    <property type="nucleotide sequence ID" value="NZ_CP021431.1"/>
</dbReference>
<dbReference type="Proteomes" id="UP000195273">
    <property type="component" value="Chromosome"/>
</dbReference>
<protein>
    <submittedName>
        <fullName evidence="3">Acetophenone carboxylase gamma subunit</fullName>
        <ecNumber evidence="3">6.4.1.8</ecNumber>
    </submittedName>
</protein>
<proteinExistence type="predicted"/>
<dbReference type="InterPro" id="IPR045079">
    <property type="entry name" value="Oxoprolinase-like"/>
</dbReference>
<dbReference type="Pfam" id="PF05378">
    <property type="entry name" value="Hydant_A_N"/>
    <property type="match status" value="1"/>
</dbReference>
<dbReference type="Gene3D" id="3.30.420.40">
    <property type="match status" value="1"/>
</dbReference>
<evidence type="ECO:0000313" key="4">
    <source>
        <dbReference type="Proteomes" id="UP000195273"/>
    </source>
</evidence>
<dbReference type="PANTHER" id="PTHR11365:SF10">
    <property type="entry name" value="HYDANTOINASE_OXOPROLINASE"/>
    <property type="match status" value="1"/>
</dbReference>
<dbReference type="OrthoDB" id="9759608at2"/>
<dbReference type="GO" id="GO:0016787">
    <property type="term" value="F:hydrolase activity"/>
    <property type="evidence" value="ECO:0007669"/>
    <property type="project" value="InterPro"/>
</dbReference>
<feature type="domain" description="Hydantoinase/oxoprolinase N-terminal" evidence="2">
    <location>
        <begin position="2"/>
        <end position="171"/>
    </location>
</feature>